<dbReference type="Gene3D" id="3.40.50.150">
    <property type="entry name" value="Vaccinia Virus protein VP39"/>
    <property type="match status" value="1"/>
</dbReference>
<dbReference type="InterPro" id="IPR029063">
    <property type="entry name" value="SAM-dependent_MTases_sf"/>
</dbReference>
<dbReference type="EMBL" id="JAUUUU010000001">
    <property type="protein sequence ID" value="MDP1519532.1"/>
    <property type="molecule type" value="Genomic_DNA"/>
</dbReference>
<evidence type="ECO:0000313" key="1">
    <source>
        <dbReference type="EMBL" id="MDP1519532.1"/>
    </source>
</evidence>
<sequence>MNDASVQTESLRSSESQFYVHGIKALKPNHPEVANLIEEGFQPSDFGSRIWRSSYLLIEYLSRHSLSGTRQAMELGCGWGLAGTYLQKTFDVEVIATDRDADVFPFQQLVCRHNDIDMQTQHCSLSGLREHDLRDIDLMIGADICYSDDNARDIERLCLHMTRQQGVELILADSGRAPFVNLVERLGLRYSVKMTPLTLELPTAVSGHILHAVISP</sequence>
<dbReference type="Pfam" id="PF10294">
    <property type="entry name" value="Methyltransf_16"/>
    <property type="match status" value="1"/>
</dbReference>
<protein>
    <recommendedName>
        <fullName evidence="3">Methyltransferase</fullName>
    </recommendedName>
</protein>
<comment type="caution">
    <text evidence="1">The sequence shown here is derived from an EMBL/GenBank/DDBJ whole genome shotgun (WGS) entry which is preliminary data.</text>
</comment>
<reference evidence="1" key="1">
    <citation type="journal article" date="2010" name="Int. J. Syst. Evol. Microbiol.">
        <title>Porticoccus litoralis gen. nov., sp. nov., a gammaproteobacterium isolated from the Yellow Sea.</title>
        <authorList>
            <person name="Oh H.M."/>
            <person name="Kim H."/>
            <person name="Kim K.M."/>
            <person name="Min G.S."/>
            <person name="Cho J.C."/>
        </authorList>
    </citation>
    <scope>NUCLEOTIDE SEQUENCE</scope>
    <source>
        <strain evidence="1">DSM 25064</strain>
    </source>
</reference>
<dbReference type="Proteomes" id="UP001178354">
    <property type="component" value="Unassembled WGS sequence"/>
</dbReference>
<keyword evidence="2" id="KW-1185">Reference proteome</keyword>
<dbReference type="AlphaFoldDB" id="A0AAW8B0G6"/>
<dbReference type="RefSeq" id="WP_305169046.1">
    <property type="nucleotide sequence ID" value="NZ_JAUUUU010000001.1"/>
</dbReference>
<accession>A0AAW8B0G6</accession>
<organism evidence="1 2">
    <name type="scientific">Porticoccus litoralis</name>
    <dbReference type="NCBI Taxonomy" id="434086"/>
    <lineage>
        <taxon>Bacteria</taxon>
        <taxon>Pseudomonadati</taxon>
        <taxon>Pseudomonadota</taxon>
        <taxon>Gammaproteobacteria</taxon>
        <taxon>Cellvibrionales</taxon>
        <taxon>Porticoccaceae</taxon>
        <taxon>Porticoccus</taxon>
    </lineage>
</organism>
<dbReference type="InterPro" id="IPR019410">
    <property type="entry name" value="Methyltransf_16"/>
</dbReference>
<dbReference type="SUPFAM" id="SSF53335">
    <property type="entry name" value="S-adenosyl-L-methionine-dependent methyltransferases"/>
    <property type="match status" value="1"/>
</dbReference>
<reference evidence="1" key="2">
    <citation type="submission" date="2023-08" db="EMBL/GenBank/DDBJ databases">
        <authorList>
            <person name="Luo J."/>
        </authorList>
    </citation>
    <scope>NUCLEOTIDE SEQUENCE</scope>
    <source>
        <strain evidence="1">DSM 25064</strain>
    </source>
</reference>
<gene>
    <name evidence="1" type="ORF">Q8A57_00940</name>
</gene>
<evidence type="ECO:0000313" key="2">
    <source>
        <dbReference type="Proteomes" id="UP001178354"/>
    </source>
</evidence>
<name>A0AAW8B0G6_9GAMM</name>
<evidence type="ECO:0008006" key="3">
    <source>
        <dbReference type="Google" id="ProtNLM"/>
    </source>
</evidence>
<dbReference type="PANTHER" id="PTHR14614">
    <property type="entry name" value="HEPATOCELLULAR CARCINOMA-ASSOCIATED ANTIGEN"/>
    <property type="match status" value="1"/>
</dbReference>
<proteinExistence type="predicted"/>